<evidence type="ECO:0000313" key="2">
    <source>
        <dbReference type="Proteomes" id="UP001154282"/>
    </source>
</evidence>
<reference evidence="1" key="1">
    <citation type="submission" date="2022-08" db="EMBL/GenBank/DDBJ databases">
        <authorList>
            <person name="Gutierrez-Valencia J."/>
        </authorList>
    </citation>
    <scope>NUCLEOTIDE SEQUENCE</scope>
</reference>
<gene>
    <name evidence="1" type="ORF">LITE_LOCUS8578</name>
</gene>
<dbReference type="Proteomes" id="UP001154282">
    <property type="component" value="Unassembled WGS sequence"/>
</dbReference>
<sequence>MQAAGTGCGSTWSGDGSWS</sequence>
<evidence type="ECO:0000313" key="1">
    <source>
        <dbReference type="EMBL" id="CAI0395071.1"/>
    </source>
</evidence>
<proteinExistence type="predicted"/>
<keyword evidence="2" id="KW-1185">Reference proteome</keyword>
<dbReference type="EMBL" id="CAMGYJ010000003">
    <property type="protein sequence ID" value="CAI0395071.1"/>
    <property type="molecule type" value="Genomic_DNA"/>
</dbReference>
<name>A0AAV0IBQ3_9ROSI</name>
<organism evidence="1 2">
    <name type="scientific">Linum tenue</name>
    <dbReference type="NCBI Taxonomy" id="586396"/>
    <lineage>
        <taxon>Eukaryota</taxon>
        <taxon>Viridiplantae</taxon>
        <taxon>Streptophyta</taxon>
        <taxon>Embryophyta</taxon>
        <taxon>Tracheophyta</taxon>
        <taxon>Spermatophyta</taxon>
        <taxon>Magnoliopsida</taxon>
        <taxon>eudicotyledons</taxon>
        <taxon>Gunneridae</taxon>
        <taxon>Pentapetalae</taxon>
        <taxon>rosids</taxon>
        <taxon>fabids</taxon>
        <taxon>Malpighiales</taxon>
        <taxon>Linaceae</taxon>
        <taxon>Linum</taxon>
    </lineage>
</organism>
<accession>A0AAV0IBQ3</accession>
<dbReference type="AlphaFoldDB" id="A0AAV0IBQ3"/>
<protein>
    <submittedName>
        <fullName evidence="1">Uncharacterized protein</fullName>
    </submittedName>
</protein>
<comment type="caution">
    <text evidence="1">The sequence shown here is derived from an EMBL/GenBank/DDBJ whole genome shotgun (WGS) entry which is preliminary data.</text>
</comment>